<gene>
    <name evidence="2" type="ORF">Poly30_13800</name>
</gene>
<sequence>MRHARIDPMTRWLFPVAMVAALATMLLLWNRPTVAPSAASALPLEVESPGSGLSSDPPTELVEPEGSNSPVSARSEAAGETTDTFDDRELNFDPAALARPNVIVFDENTNLPLADAICEVVDSNGISLIAETDEKGRLVTDEALLTGPVSLAVLDLSQRRRLSKLDRPGRTRTYVIDRPQVSRGLVFRKEGLRHTGDPDAPDRWSMAETRWVPIECAGVPLPSDDFMLVLCHAGDPERFFSVSPSAPNRKGLDEELLHVSEDARPFVFEAPPTFHAGASPPSIDGYPWSRQRVDDPVAGRVLRAVHFQELDVLVASADANVVPHLHELPLRLEFAPLVEQDADVIREQYGTTVGQRIIDLLYLDDPASGPSGILAGAVTSDSGQYHQQVRVSAVAVAPAYDGVIHLTPHWVEVDWRQDESSAWVGSFHFPRLPSVAHRLEFRTSTDHPVTPPLREATPPHEFERGAFVVRDLVQYVPVVLRLRQPDGSAAGDYFAQMTSHHVGLGTMVGRKAPDPAPEFVLSETFPRGFPFEVLVQSKGHVDLTLTQDDFRFDGGRLVGETTLTASLNPQNSR</sequence>
<evidence type="ECO:0000256" key="1">
    <source>
        <dbReference type="SAM" id="MobiDB-lite"/>
    </source>
</evidence>
<proteinExistence type="predicted"/>
<reference evidence="2 3" key="1">
    <citation type="submission" date="2019-02" db="EMBL/GenBank/DDBJ databases">
        <title>Deep-cultivation of Planctomycetes and their phenomic and genomic characterization uncovers novel biology.</title>
        <authorList>
            <person name="Wiegand S."/>
            <person name="Jogler M."/>
            <person name="Boedeker C."/>
            <person name="Pinto D."/>
            <person name="Vollmers J."/>
            <person name="Rivas-Marin E."/>
            <person name="Kohn T."/>
            <person name="Peeters S.H."/>
            <person name="Heuer A."/>
            <person name="Rast P."/>
            <person name="Oberbeckmann S."/>
            <person name="Bunk B."/>
            <person name="Jeske O."/>
            <person name="Meyerdierks A."/>
            <person name="Storesund J.E."/>
            <person name="Kallscheuer N."/>
            <person name="Luecker S."/>
            <person name="Lage O.M."/>
            <person name="Pohl T."/>
            <person name="Merkel B.J."/>
            <person name="Hornburger P."/>
            <person name="Mueller R.-W."/>
            <person name="Bruemmer F."/>
            <person name="Labrenz M."/>
            <person name="Spormann A.M."/>
            <person name="Op den Camp H."/>
            <person name="Overmann J."/>
            <person name="Amann R."/>
            <person name="Jetten M.S.M."/>
            <person name="Mascher T."/>
            <person name="Medema M.H."/>
            <person name="Devos D.P."/>
            <person name="Kaster A.-K."/>
            <person name="Ovreas L."/>
            <person name="Rohde M."/>
            <person name="Galperin M.Y."/>
            <person name="Jogler C."/>
        </authorList>
    </citation>
    <scope>NUCLEOTIDE SEQUENCE [LARGE SCALE GENOMIC DNA]</scope>
    <source>
        <strain evidence="2 3">Poly30</strain>
    </source>
</reference>
<accession>A0A518EP61</accession>
<organism evidence="2 3">
    <name type="scientific">Saltatorellus ferox</name>
    <dbReference type="NCBI Taxonomy" id="2528018"/>
    <lineage>
        <taxon>Bacteria</taxon>
        <taxon>Pseudomonadati</taxon>
        <taxon>Planctomycetota</taxon>
        <taxon>Planctomycetia</taxon>
        <taxon>Planctomycetia incertae sedis</taxon>
        <taxon>Saltatorellus</taxon>
    </lineage>
</organism>
<dbReference type="AlphaFoldDB" id="A0A518EP61"/>
<feature type="region of interest" description="Disordered" evidence="1">
    <location>
        <begin position="46"/>
        <end position="89"/>
    </location>
</feature>
<evidence type="ECO:0000313" key="2">
    <source>
        <dbReference type="EMBL" id="QDV05877.1"/>
    </source>
</evidence>
<keyword evidence="3" id="KW-1185">Reference proteome</keyword>
<name>A0A518EP61_9BACT</name>
<dbReference type="Proteomes" id="UP000320390">
    <property type="component" value="Chromosome"/>
</dbReference>
<protein>
    <submittedName>
        <fullName evidence="2">Uncharacterized protein</fullName>
    </submittedName>
</protein>
<evidence type="ECO:0000313" key="3">
    <source>
        <dbReference type="Proteomes" id="UP000320390"/>
    </source>
</evidence>
<dbReference type="EMBL" id="CP036434">
    <property type="protein sequence ID" value="QDV05877.1"/>
    <property type="molecule type" value="Genomic_DNA"/>
</dbReference>